<dbReference type="InterPro" id="IPR049773">
    <property type="entry name" value="AF10-like_CC"/>
</dbReference>
<evidence type="ECO:0000313" key="2">
    <source>
        <dbReference type="EnsemblMetazoa" id="GAUT049293-PA"/>
    </source>
</evidence>
<name>A0A1A9VVT7_GLOAU</name>
<dbReference type="Proteomes" id="UP000078200">
    <property type="component" value="Unassembled WGS sequence"/>
</dbReference>
<dbReference type="AlphaFoldDB" id="A0A1A9VVT7"/>
<organism evidence="2 3">
    <name type="scientific">Glossina austeni</name>
    <name type="common">Savannah tsetse fly</name>
    <dbReference type="NCBI Taxonomy" id="7395"/>
    <lineage>
        <taxon>Eukaryota</taxon>
        <taxon>Metazoa</taxon>
        <taxon>Ecdysozoa</taxon>
        <taxon>Arthropoda</taxon>
        <taxon>Hexapoda</taxon>
        <taxon>Insecta</taxon>
        <taxon>Pterygota</taxon>
        <taxon>Neoptera</taxon>
        <taxon>Endopterygota</taxon>
        <taxon>Diptera</taxon>
        <taxon>Brachycera</taxon>
        <taxon>Muscomorpha</taxon>
        <taxon>Hippoboscoidea</taxon>
        <taxon>Glossinidae</taxon>
        <taxon>Glossina</taxon>
    </lineage>
</organism>
<dbReference type="VEuPathDB" id="VectorBase:GAUT049293"/>
<feature type="compositionally biased region" description="Polar residues" evidence="1">
    <location>
        <begin position="422"/>
        <end position="450"/>
    </location>
</feature>
<dbReference type="InterPro" id="IPR016024">
    <property type="entry name" value="ARM-type_fold"/>
</dbReference>
<feature type="region of interest" description="Disordered" evidence="1">
    <location>
        <begin position="68"/>
        <end position="109"/>
    </location>
</feature>
<feature type="region of interest" description="Disordered" evidence="1">
    <location>
        <begin position="422"/>
        <end position="490"/>
    </location>
</feature>
<proteinExistence type="predicted"/>
<dbReference type="STRING" id="7395.A0A1A9VVT7"/>
<keyword evidence="3" id="KW-1185">Reference proteome</keyword>
<feature type="compositionally biased region" description="Polar residues" evidence="1">
    <location>
        <begin position="68"/>
        <end position="77"/>
    </location>
</feature>
<reference evidence="2" key="1">
    <citation type="submission" date="2020-05" db="UniProtKB">
        <authorList>
            <consortium name="EnsemblMetazoa"/>
        </authorList>
    </citation>
    <scope>IDENTIFICATION</scope>
    <source>
        <strain evidence="2">TTRI</strain>
    </source>
</reference>
<evidence type="ECO:0000313" key="3">
    <source>
        <dbReference type="Proteomes" id="UP000078200"/>
    </source>
</evidence>
<dbReference type="CDD" id="cd20901">
    <property type="entry name" value="CC_AF10"/>
    <property type="match status" value="1"/>
</dbReference>
<evidence type="ECO:0000256" key="1">
    <source>
        <dbReference type="SAM" id="MobiDB-lite"/>
    </source>
</evidence>
<accession>A0A1A9VVT7</accession>
<feature type="compositionally biased region" description="Acidic residues" evidence="1">
    <location>
        <begin position="451"/>
        <end position="490"/>
    </location>
</feature>
<dbReference type="SUPFAM" id="SSF48371">
    <property type="entry name" value="ARM repeat"/>
    <property type="match status" value="1"/>
</dbReference>
<sequence>MATNTAITPTTTITTNNNLNNIRTPDSGIYSTSSSLSTFNVSNASTVSSCSNSSAAGLKFSYEPQANSNSMPANFESNVIKDSPPSSPGSEAGSMRKRGRKAKDMTATNLSLSGNDLKDVKVFQNGNQLGNGGSSTLAGTTAATSNATMPTLTITSAAHMLGNQLNPNSSVAQKLSDQLSMEIQDHSVYTPESLTPQYVGVPFPGKLRNTSTPAAPVLPGSVAATGPGPSPLATMFGSGVNGNLSIPQSLEQLLERQWEQGSQFLMEQAQHFDKEHVASLIARRDHLLAVNARLAIPLNANTTPNQVSNNNSGNSITTQTSSALTANCNPQTTVTTLTVGTSVASAATAASLATAATTSISSNISANARMPTGVTVTAMVGGSGGIGAAIGGIAAANGRLNSAANLENGLDFRQQTAVASTAMSNNRQNANKTKNSSKPLNNDNIIITLSSDDDDDDNDDNDDDDDDDVDDDDDDNDDDDDDNDDDDQEK</sequence>
<dbReference type="EnsemblMetazoa" id="GAUT049293-RA">
    <property type="protein sequence ID" value="GAUT049293-PA"/>
    <property type="gene ID" value="GAUT049293"/>
</dbReference>
<protein>
    <submittedName>
        <fullName evidence="2">Uncharacterized protein</fullName>
    </submittedName>
</protein>